<dbReference type="Proteomes" id="UP001359559">
    <property type="component" value="Unassembled WGS sequence"/>
</dbReference>
<evidence type="ECO:0000313" key="2">
    <source>
        <dbReference type="Proteomes" id="UP001359559"/>
    </source>
</evidence>
<comment type="caution">
    <text evidence="1">The sequence shown here is derived from an EMBL/GenBank/DDBJ whole genome shotgun (WGS) entry which is preliminary data.</text>
</comment>
<name>A0AAN9I1U5_CLITE</name>
<dbReference type="AlphaFoldDB" id="A0AAN9I1U5"/>
<organism evidence="1 2">
    <name type="scientific">Clitoria ternatea</name>
    <name type="common">Butterfly pea</name>
    <dbReference type="NCBI Taxonomy" id="43366"/>
    <lineage>
        <taxon>Eukaryota</taxon>
        <taxon>Viridiplantae</taxon>
        <taxon>Streptophyta</taxon>
        <taxon>Embryophyta</taxon>
        <taxon>Tracheophyta</taxon>
        <taxon>Spermatophyta</taxon>
        <taxon>Magnoliopsida</taxon>
        <taxon>eudicotyledons</taxon>
        <taxon>Gunneridae</taxon>
        <taxon>Pentapetalae</taxon>
        <taxon>rosids</taxon>
        <taxon>fabids</taxon>
        <taxon>Fabales</taxon>
        <taxon>Fabaceae</taxon>
        <taxon>Papilionoideae</taxon>
        <taxon>50 kb inversion clade</taxon>
        <taxon>NPAAA clade</taxon>
        <taxon>indigoferoid/millettioid clade</taxon>
        <taxon>Phaseoleae</taxon>
        <taxon>Clitoria</taxon>
    </lineage>
</organism>
<sequence>MGISFSCPFAKYNDVEDGLDSLVVKSIDFGADDVKTPVRLVSFKNEDLELTILKSLGSRKITVEASVSFKISANTLSFDKDETMSISMTTKNSQEVDDLSFKSDSQVETIQSALLNPNSPKHIAALKF</sequence>
<accession>A0AAN9I1U5</accession>
<protein>
    <submittedName>
        <fullName evidence="1">Uncharacterized protein</fullName>
    </submittedName>
</protein>
<gene>
    <name evidence="1" type="ORF">RJT34_31975</name>
</gene>
<proteinExistence type="predicted"/>
<dbReference type="EMBL" id="JAYKXN010000008">
    <property type="protein sequence ID" value="KAK7264368.1"/>
    <property type="molecule type" value="Genomic_DNA"/>
</dbReference>
<evidence type="ECO:0000313" key="1">
    <source>
        <dbReference type="EMBL" id="KAK7264368.1"/>
    </source>
</evidence>
<reference evidence="1 2" key="1">
    <citation type="submission" date="2024-01" db="EMBL/GenBank/DDBJ databases">
        <title>The genomes of 5 underutilized Papilionoideae crops provide insights into root nodulation and disease resistance.</title>
        <authorList>
            <person name="Yuan L."/>
        </authorList>
    </citation>
    <scope>NUCLEOTIDE SEQUENCE [LARGE SCALE GENOMIC DNA]</scope>
    <source>
        <strain evidence="1">LY-2023</strain>
        <tissue evidence="1">Leaf</tissue>
    </source>
</reference>
<keyword evidence="2" id="KW-1185">Reference proteome</keyword>